<dbReference type="Gene3D" id="2.30.30.830">
    <property type="match status" value="1"/>
</dbReference>
<feature type="region of interest" description="Disordered" evidence="1">
    <location>
        <begin position="176"/>
        <end position="456"/>
    </location>
</feature>
<keyword evidence="2" id="KW-0472">Membrane</keyword>
<feature type="compositionally biased region" description="Basic and acidic residues" evidence="1">
    <location>
        <begin position="221"/>
        <end position="236"/>
    </location>
</feature>
<reference evidence="3 4" key="1">
    <citation type="journal article" date="2021" name="Int. J. Syst. Evol. Microbiol.">
        <title>Salipiger mangrovisoli sp. nov., isolated from mangrove soil and the proposal for the reclassification of Paraphaeobacter pallidus as Salipiger pallidus comb. nov.</title>
        <authorList>
            <person name="Du J."/>
            <person name="Liu Y."/>
            <person name="Pei T."/>
            <person name="Deng M.R."/>
            <person name="Zhu H."/>
        </authorList>
    </citation>
    <scope>NUCLEOTIDE SEQUENCE [LARGE SCALE GENOMIC DNA]</scope>
    <source>
        <strain evidence="3 4">6D45A</strain>
    </source>
</reference>
<dbReference type="RefSeq" id="WP_194136403.1">
    <property type="nucleotide sequence ID" value="NZ_JADFFK010000016.1"/>
</dbReference>
<feature type="transmembrane region" description="Helical" evidence="2">
    <location>
        <begin position="477"/>
        <end position="501"/>
    </location>
</feature>
<evidence type="ECO:0000256" key="2">
    <source>
        <dbReference type="SAM" id="Phobius"/>
    </source>
</evidence>
<feature type="compositionally biased region" description="Pro residues" evidence="1">
    <location>
        <begin position="294"/>
        <end position="304"/>
    </location>
</feature>
<accession>A0ABR9X6F9</accession>
<evidence type="ECO:0000313" key="3">
    <source>
        <dbReference type="EMBL" id="MBE9639117.1"/>
    </source>
</evidence>
<gene>
    <name evidence="3" type="ORF">IQ782_19865</name>
</gene>
<keyword evidence="2" id="KW-0812">Transmembrane</keyword>
<organism evidence="3 4">
    <name type="scientific">Salipiger mangrovisoli</name>
    <dbReference type="NCBI Taxonomy" id="2865933"/>
    <lineage>
        <taxon>Bacteria</taxon>
        <taxon>Pseudomonadati</taxon>
        <taxon>Pseudomonadota</taxon>
        <taxon>Alphaproteobacteria</taxon>
        <taxon>Rhodobacterales</taxon>
        <taxon>Roseobacteraceae</taxon>
        <taxon>Salipiger</taxon>
    </lineage>
</organism>
<feature type="compositionally biased region" description="Low complexity" evidence="1">
    <location>
        <begin position="305"/>
        <end position="337"/>
    </location>
</feature>
<proteinExistence type="predicted"/>
<feature type="compositionally biased region" description="Pro residues" evidence="1">
    <location>
        <begin position="677"/>
        <end position="690"/>
    </location>
</feature>
<dbReference type="InterPro" id="IPR043129">
    <property type="entry name" value="ATPase_NBD"/>
</dbReference>
<dbReference type="SUPFAM" id="SSF53067">
    <property type="entry name" value="Actin-like ATPase domain"/>
    <property type="match status" value="1"/>
</dbReference>
<dbReference type="Proteomes" id="UP000607796">
    <property type="component" value="Unassembled WGS sequence"/>
</dbReference>
<evidence type="ECO:0008006" key="5">
    <source>
        <dbReference type="Google" id="ProtNLM"/>
    </source>
</evidence>
<evidence type="ECO:0000256" key="1">
    <source>
        <dbReference type="SAM" id="MobiDB-lite"/>
    </source>
</evidence>
<keyword evidence="2" id="KW-1133">Transmembrane helix</keyword>
<feature type="region of interest" description="Disordered" evidence="1">
    <location>
        <begin position="667"/>
        <end position="748"/>
    </location>
</feature>
<feature type="compositionally biased region" description="Pro residues" evidence="1">
    <location>
        <begin position="266"/>
        <end position="284"/>
    </location>
</feature>
<evidence type="ECO:0000313" key="4">
    <source>
        <dbReference type="Proteomes" id="UP000607796"/>
    </source>
</evidence>
<comment type="caution">
    <text evidence="3">The sequence shown here is derived from an EMBL/GenBank/DDBJ whole genome shotgun (WGS) entry which is preliminary data.</text>
</comment>
<feature type="compositionally biased region" description="Low complexity" evidence="1">
    <location>
        <begin position="189"/>
        <end position="202"/>
    </location>
</feature>
<sequence length="917" mass="95385">MTPDFALSLSSDGLTLLRRKASGWLPLAEADLSADGFDAIRETALAEDSSGAQVALFLPNDQVRYIELPDPGSESERRAALEAALDGATPYPVRDLVLDWSLSGTTLLGAAVARESLEEAESYLRERGFEPVYFAAIPPSGTFRGTAYFGPAESWQGPQPERPGKVTLLEPDAVADRPAASVSDPAPLPAATEPAAPKAETPSADVSADADPLGIAASVPADRRAPPPEPSRESPPKPEAAPDLPAETPAQPSPDLGTSSEAAAPVSPPVQSPVQPPLQPPVQPPVAASRFPEAPEPVPVPPTVSAPTDHPTAPSFSSIRASRAPAPAAPAAAPRLSMGRDTAPSTSLPPVAEGSSDAASSAPEPQAAKRRPFGFAKRREDAEPPARSEKAPVRMPPEPATGSATTQGIKQVTPRPPVSHPLDPAGSAPVSGPSRVAALRQEAGRGASSLTPEEERERLTVFGAREGQKVVGGKPRFLGLILTVLLLLFLAAVAAFSSVFLGDQISRLFAPAPTENVALDTTEDSAEAIPAPEEEFDEEGADGELAALDLPPPASEGFEDMPAPQPSGRISMSADEAATAYAVSGIWQRAPSAPARPPQTSAEDVYVASIDPEVQQFDAVALPDLDAGPREDITLEPVRLPPGPGVRFDLDARGLVKATPEGNVSPDGVRIFTGLPPQVPPLRDPAPAATPEPEVSPDVPPAAEAETDSTDETADPSAQTAEPESTVPAEEPGLADFRPRGRPGDLIEQTERAVLGGVSLAELEAMRPQMRPLTAQEEALALDLPVTDQAIGASLTPLPRPRSMEAIVQEAVKQASNTPAVTSSAPVALAPGPSIPQNASVAKSATLSNQIDLREISLIGIYGKDSSRRALVRLPSGKYQKVQVGDNIDGGRIAAISDDELRYVKSGRNVVLKMPRS</sequence>
<name>A0ABR9X6F9_9RHOB</name>
<dbReference type="EMBL" id="JADFFK010000016">
    <property type="protein sequence ID" value="MBE9639117.1"/>
    <property type="molecule type" value="Genomic_DNA"/>
</dbReference>
<feature type="region of interest" description="Disordered" evidence="1">
    <location>
        <begin position="548"/>
        <end position="570"/>
    </location>
</feature>
<feature type="compositionally biased region" description="Acidic residues" evidence="1">
    <location>
        <begin position="705"/>
        <end position="714"/>
    </location>
</feature>
<feature type="compositionally biased region" description="Basic and acidic residues" evidence="1">
    <location>
        <begin position="737"/>
        <end position="748"/>
    </location>
</feature>
<feature type="compositionally biased region" description="Basic and acidic residues" evidence="1">
    <location>
        <begin position="377"/>
        <end position="392"/>
    </location>
</feature>
<keyword evidence="4" id="KW-1185">Reference proteome</keyword>
<protein>
    <recommendedName>
        <fullName evidence="5">Type IV pilus biogenesis protein PilP</fullName>
    </recommendedName>
</protein>